<feature type="transmembrane region" description="Helical" evidence="1">
    <location>
        <begin position="64"/>
        <end position="86"/>
    </location>
</feature>
<proteinExistence type="predicted"/>
<reference evidence="3" key="2">
    <citation type="submission" date="2021-04" db="EMBL/GenBank/DDBJ databases">
        <authorList>
            <person name="Gilroy R."/>
        </authorList>
    </citation>
    <scope>NUCLEOTIDE SEQUENCE</scope>
    <source>
        <strain evidence="3">14324</strain>
    </source>
</reference>
<keyword evidence="1" id="KW-0812">Transmembrane</keyword>
<sequence>MKKETKHVIRKTGIVLFVIYVLLLMYLLFFSEGYGRVAEAEREYRYNLIPFVEIRRFWVYREQLGGFALFTNIVGNVLGFIPYGFILPVICRGLRSGFLIILSGFGISLCVEVIQLVTKVGCFDVDDLILNTLGAALGYFAFAVCDHLRRKYYGKKI</sequence>
<dbReference type="AlphaFoldDB" id="A0A9D2ITX7"/>
<comment type="caution">
    <text evidence="3">The sequence shown here is derived from an EMBL/GenBank/DDBJ whole genome shotgun (WGS) entry which is preliminary data.</text>
</comment>
<dbReference type="PANTHER" id="PTHR36834:SF1">
    <property type="entry name" value="INTEGRAL MEMBRANE PROTEIN"/>
    <property type="match status" value="1"/>
</dbReference>
<feature type="transmembrane region" description="Helical" evidence="1">
    <location>
        <begin position="129"/>
        <end position="148"/>
    </location>
</feature>
<organism evidence="3 4">
    <name type="scientific">Candidatus Blautia faecigallinarum</name>
    <dbReference type="NCBI Taxonomy" id="2838488"/>
    <lineage>
        <taxon>Bacteria</taxon>
        <taxon>Bacillati</taxon>
        <taxon>Bacillota</taxon>
        <taxon>Clostridia</taxon>
        <taxon>Lachnospirales</taxon>
        <taxon>Lachnospiraceae</taxon>
        <taxon>Blautia</taxon>
    </lineage>
</organism>
<dbReference type="InterPro" id="IPR006976">
    <property type="entry name" value="VanZ-like"/>
</dbReference>
<keyword evidence="1" id="KW-1133">Transmembrane helix</keyword>
<feature type="transmembrane region" description="Helical" evidence="1">
    <location>
        <begin position="12"/>
        <end position="29"/>
    </location>
</feature>
<reference evidence="3" key="1">
    <citation type="journal article" date="2021" name="PeerJ">
        <title>Extensive microbial diversity within the chicken gut microbiome revealed by metagenomics and culture.</title>
        <authorList>
            <person name="Gilroy R."/>
            <person name="Ravi A."/>
            <person name="Getino M."/>
            <person name="Pursley I."/>
            <person name="Horton D.L."/>
            <person name="Alikhan N.F."/>
            <person name="Baker D."/>
            <person name="Gharbi K."/>
            <person name="Hall N."/>
            <person name="Watson M."/>
            <person name="Adriaenssens E.M."/>
            <person name="Foster-Nyarko E."/>
            <person name="Jarju S."/>
            <person name="Secka A."/>
            <person name="Antonio M."/>
            <person name="Oren A."/>
            <person name="Chaudhuri R.R."/>
            <person name="La Ragione R."/>
            <person name="Hildebrand F."/>
            <person name="Pallen M.J."/>
        </authorList>
    </citation>
    <scope>NUCLEOTIDE SEQUENCE</scope>
    <source>
        <strain evidence="3">14324</strain>
    </source>
</reference>
<feature type="domain" description="VanZ-like" evidence="2">
    <location>
        <begin position="17"/>
        <end position="144"/>
    </location>
</feature>
<dbReference type="PANTHER" id="PTHR36834">
    <property type="entry name" value="MEMBRANE PROTEIN-RELATED"/>
    <property type="match status" value="1"/>
</dbReference>
<dbReference type="InterPro" id="IPR053150">
    <property type="entry name" value="Teicoplanin_resist-assoc"/>
</dbReference>
<evidence type="ECO:0000256" key="1">
    <source>
        <dbReference type="SAM" id="Phobius"/>
    </source>
</evidence>
<gene>
    <name evidence="3" type="ORF">IAA21_10105</name>
</gene>
<protein>
    <submittedName>
        <fullName evidence="3">VanZ family protein</fullName>
    </submittedName>
</protein>
<name>A0A9D2ITX7_9FIRM</name>
<dbReference type="Pfam" id="PF04892">
    <property type="entry name" value="VanZ"/>
    <property type="match status" value="1"/>
</dbReference>
<evidence type="ECO:0000313" key="4">
    <source>
        <dbReference type="Proteomes" id="UP000824041"/>
    </source>
</evidence>
<evidence type="ECO:0000259" key="2">
    <source>
        <dbReference type="Pfam" id="PF04892"/>
    </source>
</evidence>
<accession>A0A9D2ITX7</accession>
<feature type="transmembrane region" description="Helical" evidence="1">
    <location>
        <begin position="98"/>
        <end position="117"/>
    </location>
</feature>
<keyword evidence="1" id="KW-0472">Membrane</keyword>
<evidence type="ECO:0000313" key="3">
    <source>
        <dbReference type="EMBL" id="HIZ23131.1"/>
    </source>
</evidence>
<dbReference type="Proteomes" id="UP000824041">
    <property type="component" value="Unassembled WGS sequence"/>
</dbReference>
<dbReference type="EMBL" id="DXBU01000136">
    <property type="protein sequence ID" value="HIZ23131.1"/>
    <property type="molecule type" value="Genomic_DNA"/>
</dbReference>